<feature type="compositionally biased region" description="Basic and acidic residues" evidence="16">
    <location>
        <begin position="503"/>
        <end position="568"/>
    </location>
</feature>
<dbReference type="PRINTS" id="PR00406">
    <property type="entry name" value="CYTB5RDTASE"/>
</dbReference>
<dbReference type="InterPro" id="IPR000572">
    <property type="entry name" value="OxRdtase_Mopterin-bd_dom"/>
</dbReference>
<dbReference type="PANTHER" id="PTHR19372:SF7">
    <property type="entry name" value="SULFITE OXIDASE, MITOCHONDRIAL"/>
    <property type="match status" value="1"/>
</dbReference>
<dbReference type="GO" id="GO:0050464">
    <property type="term" value="F:nitrate reductase (NADPH) activity"/>
    <property type="evidence" value="ECO:0007669"/>
    <property type="project" value="UniProtKB-EC"/>
</dbReference>
<dbReference type="PROSITE" id="PS50255">
    <property type="entry name" value="CYTOCHROME_B5_2"/>
    <property type="match status" value="1"/>
</dbReference>
<name>A0A8H5NCA5_9HYPO</name>
<dbReference type="InterPro" id="IPR008335">
    <property type="entry name" value="Mopterin_OxRdtase_euk"/>
</dbReference>
<proteinExistence type="inferred from homology"/>
<dbReference type="FunFam" id="3.90.420.10:FF:000003">
    <property type="entry name" value="Nitrate reductase"/>
    <property type="match status" value="1"/>
</dbReference>
<feature type="chain" id="PRO_5034361968" description="Nitrate reductase [NADPH]" evidence="17">
    <location>
        <begin position="22"/>
        <end position="1430"/>
    </location>
</feature>
<dbReference type="CDD" id="cd06183">
    <property type="entry name" value="cyt_b5_reduct_like"/>
    <property type="match status" value="1"/>
</dbReference>
<dbReference type="GO" id="GO:0043546">
    <property type="term" value="F:molybdopterin cofactor binding"/>
    <property type="evidence" value="ECO:0007669"/>
    <property type="project" value="TreeGrafter"/>
</dbReference>
<feature type="domain" description="Cytochrome b5 heme-binding" evidence="18">
    <location>
        <begin position="1049"/>
        <end position="1127"/>
    </location>
</feature>
<dbReference type="InterPro" id="IPR001199">
    <property type="entry name" value="Cyt_B5-like_heme/steroid-bd"/>
</dbReference>
<evidence type="ECO:0000256" key="12">
    <source>
        <dbReference type="ARBA" id="ARBA00022827"/>
    </source>
</evidence>
<comment type="cofactor">
    <cofactor evidence="1">
        <name>Mo-molybdopterin</name>
        <dbReference type="ChEBI" id="CHEBI:71302"/>
    </cofactor>
</comment>
<keyword evidence="17" id="KW-0732">Signal</keyword>
<evidence type="ECO:0000256" key="15">
    <source>
        <dbReference type="ARBA" id="ARBA00049155"/>
    </source>
</evidence>
<evidence type="ECO:0000256" key="11">
    <source>
        <dbReference type="ARBA" id="ARBA00022723"/>
    </source>
</evidence>
<evidence type="ECO:0000256" key="8">
    <source>
        <dbReference type="ARBA" id="ARBA00015499"/>
    </source>
</evidence>
<dbReference type="GO" id="GO:0030151">
    <property type="term" value="F:molybdenum ion binding"/>
    <property type="evidence" value="ECO:0007669"/>
    <property type="project" value="InterPro"/>
</dbReference>
<feature type="region of interest" description="Disordered" evidence="16">
    <location>
        <begin position="496"/>
        <end position="569"/>
    </location>
</feature>
<feature type="region of interest" description="Disordered" evidence="16">
    <location>
        <begin position="263"/>
        <end position="334"/>
    </location>
</feature>
<dbReference type="SUPFAM" id="SSF56524">
    <property type="entry name" value="Oxidoreductase molybdopterin-binding domain"/>
    <property type="match status" value="1"/>
</dbReference>
<organism evidence="20 21">
    <name type="scientific">Fusarium phyllophilum</name>
    <dbReference type="NCBI Taxonomy" id="47803"/>
    <lineage>
        <taxon>Eukaryota</taxon>
        <taxon>Fungi</taxon>
        <taxon>Dikarya</taxon>
        <taxon>Ascomycota</taxon>
        <taxon>Pezizomycotina</taxon>
        <taxon>Sordariomycetes</taxon>
        <taxon>Hypocreomycetidae</taxon>
        <taxon>Hypocreales</taxon>
        <taxon>Nectriaceae</taxon>
        <taxon>Fusarium</taxon>
        <taxon>Fusarium fujikuroi species complex</taxon>
    </lineage>
</organism>
<evidence type="ECO:0000256" key="13">
    <source>
        <dbReference type="ARBA" id="ARBA00023002"/>
    </source>
</evidence>
<dbReference type="PRINTS" id="PR00407">
    <property type="entry name" value="EUMOPTERIN"/>
</dbReference>
<reference evidence="20 21" key="1">
    <citation type="submission" date="2020-05" db="EMBL/GenBank/DDBJ databases">
        <title>Identification and distribution of gene clusters putatively required for synthesis of sphingolipid metabolism inhibitors in phylogenetically diverse species of the filamentous fungus Fusarium.</title>
        <authorList>
            <person name="Kim H.-S."/>
            <person name="Busman M."/>
            <person name="Brown D.W."/>
            <person name="Divon H."/>
            <person name="Uhlig S."/>
            <person name="Proctor R.H."/>
        </authorList>
    </citation>
    <scope>NUCLEOTIDE SEQUENCE [LARGE SCALE GENOMIC DNA]</scope>
    <source>
        <strain evidence="20 21">NRRL 13617</strain>
    </source>
</reference>
<dbReference type="GO" id="GO:0042128">
    <property type="term" value="P:nitrate assimilation"/>
    <property type="evidence" value="ECO:0007669"/>
    <property type="project" value="UniProtKB-KW"/>
</dbReference>
<keyword evidence="12" id="KW-0274">FAD</keyword>
<evidence type="ECO:0000256" key="16">
    <source>
        <dbReference type="SAM" id="MobiDB-lite"/>
    </source>
</evidence>
<dbReference type="SUPFAM" id="SSF63380">
    <property type="entry name" value="Riboflavin synthase domain-like"/>
    <property type="match status" value="1"/>
</dbReference>
<keyword evidence="14" id="KW-0534">Nitrate assimilation</keyword>
<dbReference type="SUPFAM" id="SSF52343">
    <property type="entry name" value="Ferredoxin reductase-like, C-terminal NADP-linked domain"/>
    <property type="match status" value="1"/>
</dbReference>
<comment type="catalytic activity">
    <reaction evidence="15">
        <text>nitrite + NADP(+) + H2O = nitrate + NADPH + H(+)</text>
        <dbReference type="Rhea" id="RHEA:19061"/>
        <dbReference type="ChEBI" id="CHEBI:15377"/>
        <dbReference type="ChEBI" id="CHEBI:15378"/>
        <dbReference type="ChEBI" id="CHEBI:16301"/>
        <dbReference type="ChEBI" id="CHEBI:17632"/>
        <dbReference type="ChEBI" id="CHEBI:57783"/>
        <dbReference type="ChEBI" id="CHEBI:58349"/>
        <dbReference type="EC" id="1.7.1.3"/>
    </reaction>
</comment>
<evidence type="ECO:0000256" key="4">
    <source>
        <dbReference type="ARBA" id="ARBA00003838"/>
    </source>
</evidence>
<dbReference type="Pfam" id="PF00175">
    <property type="entry name" value="NAD_binding_1"/>
    <property type="match status" value="1"/>
</dbReference>
<keyword evidence="9" id="KW-0500">Molybdenum</keyword>
<dbReference type="InterPro" id="IPR017927">
    <property type="entry name" value="FAD-bd_FR_type"/>
</dbReference>
<evidence type="ECO:0000259" key="18">
    <source>
        <dbReference type="PROSITE" id="PS50255"/>
    </source>
</evidence>
<dbReference type="Pfam" id="PF00173">
    <property type="entry name" value="Cyt-b5"/>
    <property type="match status" value="1"/>
</dbReference>
<feature type="domain" description="FAD-binding FR-type" evidence="19">
    <location>
        <begin position="1160"/>
        <end position="1286"/>
    </location>
</feature>
<keyword evidence="11" id="KW-0479">Metal-binding</keyword>
<evidence type="ECO:0000256" key="3">
    <source>
        <dbReference type="ARBA" id="ARBA00001974"/>
    </source>
</evidence>
<evidence type="ECO:0000259" key="19">
    <source>
        <dbReference type="PROSITE" id="PS51384"/>
    </source>
</evidence>
<gene>
    <name evidence="20" type="ORF">FPHYL_7047</name>
</gene>
<dbReference type="GO" id="GO:0006790">
    <property type="term" value="P:sulfur compound metabolic process"/>
    <property type="evidence" value="ECO:0007669"/>
    <property type="project" value="TreeGrafter"/>
</dbReference>
<comment type="subunit">
    <text evidence="6">Homodimer.</text>
</comment>
<dbReference type="GO" id="GO:0020037">
    <property type="term" value="F:heme binding"/>
    <property type="evidence" value="ECO:0007669"/>
    <property type="project" value="TreeGrafter"/>
</dbReference>
<dbReference type="SUPFAM" id="SSF81296">
    <property type="entry name" value="E set domains"/>
    <property type="match status" value="1"/>
</dbReference>
<feature type="compositionally biased region" description="Low complexity" evidence="16">
    <location>
        <begin position="263"/>
        <end position="318"/>
    </location>
</feature>
<dbReference type="InterPro" id="IPR005066">
    <property type="entry name" value="MoCF_OxRdtse_dimer"/>
</dbReference>
<keyword evidence="13" id="KW-0560">Oxidoreductase</keyword>
<dbReference type="SUPFAM" id="SSF55856">
    <property type="entry name" value="Cytochrome b5-like heme/steroid binding domain"/>
    <property type="match status" value="1"/>
</dbReference>
<comment type="similarity">
    <text evidence="5">Belongs to the nitrate reductase family.</text>
</comment>
<dbReference type="Gene3D" id="2.70.50.70">
    <property type="match status" value="1"/>
</dbReference>
<dbReference type="Gene3D" id="3.40.50.80">
    <property type="entry name" value="Nucleotide-binding domain of ferredoxin-NADP reductase (FNR) module"/>
    <property type="match status" value="1"/>
</dbReference>
<evidence type="ECO:0000256" key="14">
    <source>
        <dbReference type="ARBA" id="ARBA00023063"/>
    </source>
</evidence>
<dbReference type="CDD" id="cd21175">
    <property type="entry name" value="LPMO_AA9"/>
    <property type="match status" value="1"/>
</dbReference>
<evidence type="ECO:0000313" key="21">
    <source>
        <dbReference type="Proteomes" id="UP000582016"/>
    </source>
</evidence>
<dbReference type="Proteomes" id="UP000582016">
    <property type="component" value="Unassembled WGS sequence"/>
</dbReference>
<dbReference type="Pfam" id="PF03443">
    <property type="entry name" value="AA9"/>
    <property type="match status" value="1"/>
</dbReference>
<dbReference type="Pfam" id="PF00970">
    <property type="entry name" value="FAD_binding_6"/>
    <property type="match status" value="1"/>
</dbReference>
<dbReference type="InterPro" id="IPR014756">
    <property type="entry name" value="Ig_E-set"/>
</dbReference>
<dbReference type="InterPro" id="IPR039261">
    <property type="entry name" value="FNR_nucleotide-bd"/>
</dbReference>
<dbReference type="InterPro" id="IPR017938">
    <property type="entry name" value="Riboflavin_synthase-like_b-brl"/>
</dbReference>
<dbReference type="SMART" id="SM01117">
    <property type="entry name" value="Cyt-b5"/>
    <property type="match status" value="1"/>
</dbReference>
<keyword evidence="10" id="KW-0285">Flavoprotein</keyword>
<dbReference type="Gene3D" id="3.90.420.10">
    <property type="entry name" value="Oxidoreductase, molybdopterin-binding domain"/>
    <property type="match status" value="1"/>
</dbReference>
<evidence type="ECO:0000256" key="2">
    <source>
        <dbReference type="ARBA" id="ARBA00001971"/>
    </source>
</evidence>
<protein>
    <recommendedName>
        <fullName evidence="8">Nitrate reductase [NADPH]</fullName>
        <ecNumber evidence="7">1.7.1.3</ecNumber>
    </recommendedName>
</protein>
<evidence type="ECO:0000256" key="17">
    <source>
        <dbReference type="SAM" id="SignalP"/>
    </source>
</evidence>
<dbReference type="Gene3D" id="3.10.120.10">
    <property type="entry name" value="Cytochrome b5-like heme/steroid binding domain"/>
    <property type="match status" value="1"/>
</dbReference>
<comment type="cofactor">
    <cofactor evidence="2">
        <name>heme</name>
        <dbReference type="ChEBI" id="CHEBI:30413"/>
    </cofactor>
</comment>
<dbReference type="InterPro" id="IPR008333">
    <property type="entry name" value="Cbr1-like_FAD-bd_dom"/>
</dbReference>
<comment type="caution">
    <text evidence="20">The sequence shown here is derived from an EMBL/GenBank/DDBJ whole genome shotgun (WGS) entry which is preliminary data.</text>
</comment>
<dbReference type="PROSITE" id="PS51384">
    <property type="entry name" value="FAD_FR"/>
    <property type="match status" value="1"/>
</dbReference>
<keyword evidence="21" id="KW-1185">Reference proteome</keyword>
<comment type="function">
    <text evidence="4">Nitrate reductase is a key enzyme involved in the first step of nitrate assimilation in plants, fungi and bacteria.</text>
</comment>
<evidence type="ECO:0000256" key="6">
    <source>
        <dbReference type="ARBA" id="ARBA00011738"/>
    </source>
</evidence>
<dbReference type="Gene3D" id="2.40.30.10">
    <property type="entry name" value="Translation factors"/>
    <property type="match status" value="1"/>
</dbReference>
<dbReference type="InterPro" id="IPR036400">
    <property type="entry name" value="Cyt_B5-like_heme/steroid_sf"/>
</dbReference>
<dbReference type="OrthoDB" id="432685at2759"/>
<evidence type="ECO:0000256" key="7">
    <source>
        <dbReference type="ARBA" id="ARBA00012673"/>
    </source>
</evidence>
<dbReference type="InterPro" id="IPR036374">
    <property type="entry name" value="OxRdtase_Mopterin-bd_sf"/>
</dbReference>
<comment type="cofactor">
    <cofactor evidence="3">
        <name>FAD</name>
        <dbReference type="ChEBI" id="CHEBI:57692"/>
    </cofactor>
</comment>
<dbReference type="GO" id="GO:0008482">
    <property type="term" value="F:sulfite oxidase activity"/>
    <property type="evidence" value="ECO:0007669"/>
    <property type="project" value="TreeGrafter"/>
</dbReference>
<dbReference type="InterPro" id="IPR005103">
    <property type="entry name" value="AA9_LPMO"/>
</dbReference>
<dbReference type="PANTHER" id="PTHR19372">
    <property type="entry name" value="SULFITE REDUCTASE"/>
    <property type="match status" value="1"/>
</dbReference>
<accession>A0A8H5NCA5</accession>
<evidence type="ECO:0000256" key="9">
    <source>
        <dbReference type="ARBA" id="ARBA00022505"/>
    </source>
</evidence>
<feature type="signal peptide" evidence="17">
    <location>
        <begin position="1"/>
        <end position="21"/>
    </location>
</feature>
<dbReference type="Gene3D" id="2.60.40.650">
    <property type="match status" value="1"/>
</dbReference>
<evidence type="ECO:0000256" key="10">
    <source>
        <dbReference type="ARBA" id="ARBA00022630"/>
    </source>
</evidence>
<dbReference type="Pfam" id="PF00174">
    <property type="entry name" value="Oxidored_molyb"/>
    <property type="match status" value="1"/>
</dbReference>
<evidence type="ECO:0000256" key="1">
    <source>
        <dbReference type="ARBA" id="ARBA00001924"/>
    </source>
</evidence>
<dbReference type="EC" id="1.7.1.3" evidence="7"/>
<dbReference type="EMBL" id="JAAOAQ010000254">
    <property type="protein sequence ID" value="KAF5559598.1"/>
    <property type="molecule type" value="Genomic_DNA"/>
</dbReference>
<dbReference type="Pfam" id="PF03404">
    <property type="entry name" value="Mo-co_dimer"/>
    <property type="match status" value="1"/>
</dbReference>
<evidence type="ECO:0000256" key="5">
    <source>
        <dbReference type="ARBA" id="ARBA00006253"/>
    </source>
</evidence>
<sequence>MLSLKTSSLLAFATSAAQVAAHGHVDWLVTNGVAFRGYSAPEMSWNPNHPPVVGWTNGATDNGYVEPNSFADPDIICHKGARPGKGHVTVAAGDKITLQWNTWPESHKGPVIDYLARCPGDCETVDKNDLEFFKIGQEGLIDMSMHSGKWAADVLVATGFSWTVQIPESLASGNYVLRHEIIALHGSGQPNGAQNYPQCFNLKVTGDGDLSPDGIKGTQLYKANDPGILFNLYTTPLSYKIPGPTLVPGLPSTVSQRVVAATATSSATVPGQTQVSTSSKSSSSTSKGGSASTSTAVGGDTTLKTSTTSKSSSSSTTKDTPQPTEDDDIICGPATGGLPKYSQCGGKDYTGPTAAFADFRQSPINSPNILRQYRQHQIMLLDKPWVVKVQNHPGSTAEEIRNEPDWVSGHQHRVGFRDRNNRLPGLTHKDDEYREEVAREKQKYLAFQKRAKSGELINFRDLIENQKDFHLRHPGNRSLGWRYVLNATEDWVKNKEPWPANLKKQEEEEKKKEEEEAKSHKKDDTPEQEHAWKRSVDKDKHHDAYAKNKENEEKKQENTSDDTPKLSDKYTPAEIALLRALEHEKSYIQHLRENNGKRKSPQHKNLTQISIDEQDQFSPDNWLPRSPDLTRLTGKHPLNAEAPLTRLYEAGLITPNELHYVRNHGPVPRILWEFHELEITYGGKTQTLSMDELKEFDTINIAVALACDGNRRKELNMIKKSKGFNWGPGGASCAYWKGPLLRDVLLANGVPEKPPSLGEKRYWVNFEGTDDLSEGKYATCIPFEHAMAPNNDVILAYEMNDVPLPPDHGYPVRVIIPGYVGGRNVKWLKKIWITEKENDSYYHIWDNRVLPSFVTEKDGPFAEALFHHPDTACNEQNLNSVIVKPAQGEKIPLGRAKKGENYRIEGYAYDGGGQKVQRVEVSLDDGATWLYCIRKFPDYPIRHGNKFWSWLHWHVDVEISHVIRAKSIMVRCFNVFKNTQPREPNWNVMGMMNNCWYTVRPEITEDDDSETPSILFRHPVEPATKDGGWMKPSIENKIAEAKQEAGAPQKEFTREEIEKHNTQDDCWLVVDGKVYDATSVLEWHPGGAAAILGHAGKVHQETSDEFASIHDDYAYKKLKECALGVVTEKAANFIKQNAEAAAKDATDSNNKDEHLALEKHRWIPVKLIDRKNLSKDTRAYTFNLPEGKNILGLGTCQHVQIGFHMLDRMLIRSYTPTKPLLPAPGDNMTNGSAKSLCDGDGTFELTVKTYFPDDNQPGGALSNILDCMPIGEEVELRGPTGEIVYNGNGNFVIEGKDRHFDRVSLVLGGSGITPGYSLLARILLSNNDKTEIRVVDANKTEADILLKDELEDFESKSDGQLKVTHVLSHADDSWKGKKGHVNKDIIKDSLFEPSEKSAVFLCGPPAMIQKAALPALKDWGYVEDENMFGF</sequence>
<dbReference type="InterPro" id="IPR001433">
    <property type="entry name" value="OxRdtase_FAD/NAD-bd"/>
</dbReference>
<evidence type="ECO:0000313" key="20">
    <source>
        <dbReference type="EMBL" id="KAF5559598.1"/>
    </source>
</evidence>